<keyword evidence="3" id="KW-1185">Reference proteome</keyword>
<dbReference type="SUPFAM" id="SSF160631">
    <property type="entry name" value="SMI1/KNR4-like"/>
    <property type="match status" value="1"/>
</dbReference>
<dbReference type="InterPro" id="IPR018958">
    <property type="entry name" value="Knr4/Smi1-like_dom"/>
</dbReference>
<dbReference type="SMART" id="SM00860">
    <property type="entry name" value="SMI1_KNR4"/>
    <property type="match status" value="1"/>
</dbReference>
<reference evidence="2" key="1">
    <citation type="journal article" date="2020" name="Stud. Mycol.">
        <title>101 Dothideomycetes genomes: a test case for predicting lifestyles and emergence of pathogens.</title>
        <authorList>
            <person name="Haridas S."/>
            <person name="Albert R."/>
            <person name="Binder M."/>
            <person name="Bloem J."/>
            <person name="Labutti K."/>
            <person name="Salamov A."/>
            <person name="Andreopoulos B."/>
            <person name="Baker S."/>
            <person name="Barry K."/>
            <person name="Bills G."/>
            <person name="Bluhm B."/>
            <person name="Cannon C."/>
            <person name="Castanera R."/>
            <person name="Culley D."/>
            <person name="Daum C."/>
            <person name="Ezra D."/>
            <person name="Gonzalez J."/>
            <person name="Henrissat B."/>
            <person name="Kuo A."/>
            <person name="Liang C."/>
            <person name="Lipzen A."/>
            <person name="Lutzoni F."/>
            <person name="Magnuson J."/>
            <person name="Mondo S."/>
            <person name="Nolan M."/>
            <person name="Ohm R."/>
            <person name="Pangilinan J."/>
            <person name="Park H.-J."/>
            <person name="Ramirez L."/>
            <person name="Alfaro M."/>
            <person name="Sun H."/>
            <person name="Tritt A."/>
            <person name="Yoshinaga Y."/>
            <person name="Zwiers L.-H."/>
            <person name="Turgeon B."/>
            <person name="Goodwin S."/>
            <person name="Spatafora J."/>
            <person name="Crous P."/>
            <person name="Grigoriev I."/>
        </authorList>
    </citation>
    <scope>NUCLEOTIDE SEQUENCE</scope>
    <source>
        <strain evidence="2">CBS 125425</strain>
    </source>
</reference>
<proteinExistence type="predicted"/>
<evidence type="ECO:0000313" key="3">
    <source>
        <dbReference type="Proteomes" id="UP000799444"/>
    </source>
</evidence>
<gene>
    <name evidence="2" type="ORF">EJ04DRAFT_549804</name>
</gene>
<evidence type="ECO:0000313" key="2">
    <source>
        <dbReference type="EMBL" id="KAF2738585.1"/>
    </source>
</evidence>
<dbReference type="Proteomes" id="UP000799444">
    <property type="component" value="Unassembled WGS sequence"/>
</dbReference>
<dbReference type="InterPro" id="IPR037883">
    <property type="entry name" value="Knr4/Smi1-like_sf"/>
</dbReference>
<comment type="caution">
    <text evidence="2">The sequence shown here is derived from an EMBL/GenBank/DDBJ whole genome shotgun (WGS) entry which is preliminary data.</text>
</comment>
<organism evidence="2 3">
    <name type="scientific">Polyplosphaeria fusca</name>
    <dbReference type="NCBI Taxonomy" id="682080"/>
    <lineage>
        <taxon>Eukaryota</taxon>
        <taxon>Fungi</taxon>
        <taxon>Dikarya</taxon>
        <taxon>Ascomycota</taxon>
        <taxon>Pezizomycotina</taxon>
        <taxon>Dothideomycetes</taxon>
        <taxon>Pleosporomycetidae</taxon>
        <taxon>Pleosporales</taxon>
        <taxon>Tetraplosphaeriaceae</taxon>
        <taxon>Polyplosphaeria</taxon>
    </lineage>
</organism>
<dbReference type="Pfam" id="PF09346">
    <property type="entry name" value="SMI1_KNR4"/>
    <property type="match status" value="1"/>
</dbReference>
<protein>
    <recommendedName>
        <fullName evidence="1">Knr4/Smi1-like domain-containing protein</fullName>
    </recommendedName>
</protein>
<accession>A0A9P4V7M1</accession>
<evidence type="ECO:0000259" key="1">
    <source>
        <dbReference type="SMART" id="SM00860"/>
    </source>
</evidence>
<dbReference type="AlphaFoldDB" id="A0A9P4V7M1"/>
<feature type="domain" description="Knr4/Smi1-like" evidence="1">
    <location>
        <begin position="359"/>
        <end position="535"/>
    </location>
</feature>
<dbReference type="EMBL" id="ML996108">
    <property type="protein sequence ID" value="KAF2738585.1"/>
    <property type="molecule type" value="Genomic_DNA"/>
</dbReference>
<sequence>MDQQQLEHGSFASTASNENASVSFSPMRIFQAPNDKLYSSVQVLALTFAVLGYVDVAARLVSAMNTYDYNHGQDAALRPLRFFWSMVDVWPAGEKERVKKAVVDGRKRRAKADSGEDLTDQDLDVAQVSEEEIKAEVEALAQCYQSGFFWPGYPRCSITNMQYMVRHRNGKEQVKEVDKSPRAGELSQSEMQDLIKEISACIDEAYPEFSKTPAAFVDLYTDSALVNMLDMRLILDEEGAVDIDESVPSARELLGIISKRLDSKVQIVELAKSQWAWSLLRQGALVDILGLDRSKIEAFAKEVEEAIHERFKSGRLSLEDLSVEKILHQLNHNTIVDPRSVSRYVETGDDLPETILRAPASEKDISDAEQRLDVSLPEDYKAFLRLTNGIEGPFGGILHAPPLHTLDSIQWISDDWKFYLEENLEIPNMEWACMYKYDEFHEWPKVEEALWIGDDHPGTDSVWLIPPSRTTAIKDRVRQLLAKEDLAQEAKSSLEKAVLDFAGSWEHFWGMEWACMAIVVFEAKSYVNFKAYLRGLAEDGEAKGEDIVLKRKFFGYHI</sequence>
<dbReference type="OrthoDB" id="2788868at2759"/>
<name>A0A9P4V7M1_9PLEO</name>
<dbReference type="Gene3D" id="3.40.1580.10">
    <property type="entry name" value="SMI1/KNR4-like"/>
    <property type="match status" value="1"/>
</dbReference>